<evidence type="ECO:0000256" key="6">
    <source>
        <dbReference type="ARBA" id="ARBA00023136"/>
    </source>
</evidence>
<accession>A0A553PIU6</accession>
<evidence type="ECO:0000256" key="1">
    <source>
        <dbReference type="ARBA" id="ARBA00004141"/>
    </source>
</evidence>
<keyword evidence="6 7" id="KW-0472">Membrane</keyword>
<evidence type="ECO:0000313" key="8">
    <source>
        <dbReference type="EMBL" id="TRY77588.1"/>
    </source>
</evidence>
<feature type="transmembrane region" description="Helical" evidence="7">
    <location>
        <begin position="271"/>
        <end position="289"/>
    </location>
</feature>
<dbReference type="AlphaFoldDB" id="A0A553PIU6"/>
<proteinExistence type="inferred from homology"/>
<keyword evidence="5 7" id="KW-1133">Transmembrane helix</keyword>
<organism evidence="8 9">
    <name type="scientific">Danionella cerebrum</name>
    <dbReference type="NCBI Taxonomy" id="2873325"/>
    <lineage>
        <taxon>Eukaryota</taxon>
        <taxon>Metazoa</taxon>
        <taxon>Chordata</taxon>
        <taxon>Craniata</taxon>
        <taxon>Vertebrata</taxon>
        <taxon>Euteleostomi</taxon>
        <taxon>Actinopterygii</taxon>
        <taxon>Neopterygii</taxon>
        <taxon>Teleostei</taxon>
        <taxon>Ostariophysi</taxon>
        <taxon>Cypriniformes</taxon>
        <taxon>Danionidae</taxon>
        <taxon>Danioninae</taxon>
        <taxon>Danionella</taxon>
    </lineage>
</organism>
<evidence type="ECO:0000256" key="5">
    <source>
        <dbReference type="ARBA" id="ARBA00022989"/>
    </source>
</evidence>
<dbReference type="PANTHER" id="PTHR13353:SF5">
    <property type="entry name" value="TRANSMEMBRANE PROTEIN 19"/>
    <property type="match status" value="1"/>
</dbReference>
<keyword evidence="9" id="KW-1185">Reference proteome</keyword>
<evidence type="ECO:0000256" key="4">
    <source>
        <dbReference type="ARBA" id="ARBA00022692"/>
    </source>
</evidence>
<dbReference type="Pfam" id="PF01940">
    <property type="entry name" value="DUF92"/>
    <property type="match status" value="2"/>
</dbReference>
<feature type="transmembrane region" description="Helical" evidence="7">
    <location>
        <begin position="180"/>
        <end position="201"/>
    </location>
</feature>
<dbReference type="PANTHER" id="PTHR13353">
    <property type="entry name" value="TRANSMEMBRANE PROTEIN 19"/>
    <property type="match status" value="1"/>
</dbReference>
<dbReference type="GO" id="GO:0016020">
    <property type="term" value="C:membrane"/>
    <property type="evidence" value="ECO:0007669"/>
    <property type="project" value="UniProtKB-SubCell"/>
</dbReference>
<evidence type="ECO:0000256" key="3">
    <source>
        <dbReference type="ARBA" id="ARBA00014258"/>
    </source>
</evidence>
<dbReference type="Proteomes" id="UP000316079">
    <property type="component" value="Unassembled WGS sequence"/>
</dbReference>
<dbReference type="STRING" id="623744.A0A553PIU6"/>
<evidence type="ECO:0000256" key="7">
    <source>
        <dbReference type="SAM" id="Phobius"/>
    </source>
</evidence>
<evidence type="ECO:0000256" key="2">
    <source>
        <dbReference type="ARBA" id="ARBA00009012"/>
    </source>
</evidence>
<protein>
    <recommendedName>
        <fullName evidence="3">Transmembrane protein 19</fullName>
    </recommendedName>
</protein>
<evidence type="ECO:0000313" key="9">
    <source>
        <dbReference type="Proteomes" id="UP000316079"/>
    </source>
</evidence>
<comment type="subcellular location">
    <subcellularLocation>
        <location evidence="1">Membrane</location>
        <topology evidence="1">Multi-pass membrane protein</topology>
    </subcellularLocation>
</comment>
<reference evidence="8 9" key="1">
    <citation type="journal article" date="2019" name="Sci. Data">
        <title>Hybrid genome assembly and annotation of Danionella translucida.</title>
        <authorList>
            <person name="Kadobianskyi M."/>
            <person name="Schulze L."/>
            <person name="Schuelke M."/>
            <person name="Judkewitz B."/>
        </authorList>
    </citation>
    <scope>NUCLEOTIDE SEQUENCE [LARGE SCALE GENOMIC DNA]</scope>
    <source>
        <strain evidence="8 9">Bolton</strain>
    </source>
</reference>
<name>A0A553PIU6_9TELE</name>
<gene>
    <name evidence="8" type="ORF">DNTS_007221</name>
</gene>
<dbReference type="EMBL" id="SRMA01026681">
    <property type="protein sequence ID" value="TRY77588.1"/>
    <property type="molecule type" value="Genomic_DNA"/>
</dbReference>
<dbReference type="InterPro" id="IPR002794">
    <property type="entry name" value="DUF92_TMEM19"/>
</dbReference>
<comment type="similarity">
    <text evidence="2">Belongs to the TMEM19 family.</text>
</comment>
<feature type="transmembrane region" description="Helical" evidence="7">
    <location>
        <begin position="213"/>
        <end position="235"/>
    </location>
</feature>
<comment type="caution">
    <text evidence="8">The sequence shown here is derived from an EMBL/GenBank/DDBJ whole genome shotgun (WGS) entry which is preliminary data.</text>
</comment>
<feature type="transmembrane region" description="Helical" evidence="7">
    <location>
        <begin position="6"/>
        <end position="28"/>
    </location>
</feature>
<sequence length="292" mass="31446">MLVGFLLTIANMSFFAVLFTFFVTSSKLTKWKGALKKRIDPDYKEGGQRTWVQVFCNGGVPTELALLYMIEAGPGEMAVDFLKQFPASWMCLSLLGALACSTGDTWASEVGPVLSKSRPRLITSGREVPAGTEHLTSFISSALMALVEITQEPQTQVFRLLKNNEERQCTNGGVTPVGLMASALGGATVGAAYFLVQLLMVKDLHLAAPQWPLVVYGAVAGLAGSVLDSVLGATLQFSGYDETVQKVVSYQSPNVTWICGKPVLDNNGVNLFSSVLTALLLPGFAWIVWPRT</sequence>
<keyword evidence="4 7" id="KW-0812">Transmembrane</keyword>
<dbReference type="OrthoDB" id="30881at2759"/>